<sequence length="133" mass="15189">IVNIVLRFYDLNNVNAYVYDSSSDIFRMVTKSSPRIPIYVGVEAIVGILVIVSCAILNENSFFFISLFIFLSQSVNILILLLYYYFYVISFNRPFLWAVFAAMLYTSDVFSLGPGLYTLLVPGPIRRRCISIV</sequence>
<protein>
    <recommendedName>
        <fullName evidence="4">G protein-coupled receptor</fullName>
    </recommendedName>
</protein>
<dbReference type="PANTHER" id="PTHR31552">
    <property type="entry name" value="SERPENTINE RECEPTOR CLASS GAMMA"/>
    <property type="match status" value="1"/>
</dbReference>
<keyword evidence="1" id="KW-0812">Transmembrane</keyword>
<dbReference type="Proteomes" id="UP001432322">
    <property type="component" value="Unassembled WGS sequence"/>
</dbReference>
<feature type="non-terminal residue" evidence="2">
    <location>
        <position position="133"/>
    </location>
</feature>
<feature type="transmembrane region" description="Helical" evidence="1">
    <location>
        <begin position="95"/>
        <end position="120"/>
    </location>
</feature>
<gene>
    <name evidence="2" type="ORF">PFISCL1PPCAC_8239</name>
</gene>
<feature type="non-terminal residue" evidence="2">
    <location>
        <position position="1"/>
    </location>
</feature>
<comment type="caution">
    <text evidence="2">The sequence shown here is derived from an EMBL/GenBank/DDBJ whole genome shotgun (WGS) entry which is preliminary data.</text>
</comment>
<name>A0AAV5VB97_9BILA</name>
<feature type="transmembrane region" description="Helical" evidence="1">
    <location>
        <begin position="36"/>
        <end position="57"/>
    </location>
</feature>
<keyword evidence="1" id="KW-0472">Membrane</keyword>
<dbReference type="AlphaFoldDB" id="A0AAV5VB97"/>
<evidence type="ECO:0008006" key="4">
    <source>
        <dbReference type="Google" id="ProtNLM"/>
    </source>
</evidence>
<organism evidence="2 3">
    <name type="scientific">Pristionchus fissidentatus</name>
    <dbReference type="NCBI Taxonomy" id="1538716"/>
    <lineage>
        <taxon>Eukaryota</taxon>
        <taxon>Metazoa</taxon>
        <taxon>Ecdysozoa</taxon>
        <taxon>Nematoda</taxon>
        <taxon>Chromadorea</taxon>
        <taxon>Rhabditida</taxon>
        <taxon>Rhabditina</taxon>
        <taxon>Diplogasteromorpha</taxon>
        <taxon>Diplogasteroidea</taxon>
        <taxon>Neodiplogasteridae</taxon>
        <taxon>Pristionchus</taxon>
    </lineage>
</organism>
<proteinExistence type="predicted"/>
<reference evidence="2" key="1">
    <citation type="submission" date="2023-10" db="EMBL/GenBank/DDBJ databases">
        <title>Genome assembly of Pristionchus species.</title>
        <authorList>
            <person name="Yoshida K."/>
            <person name="Sommer R.J."/>
        </authorList>
    </citation>
    <scope>NUCLEOTIDE SEQUENCE</scope>
    <source>
        <strain evidence="2">RS5133</strain>
    </source>
</reference>
<dbReference type="EMBL" id="BTSY01000002">
    <property type="protein sequence ID" value="GMT16942.1"/>
    <property type="molecule type" value="Genomic_DNA"/>
</dbReference>
<dbReference type="PANTHER" id="PTHR31552:SF8">
    <property type="entry name" value="SERPENTINE RECEPTOR CLASS GAMMA"/>
    <property type="match status" value="1"/>
</dbReference>
<feature type="transmembrane region" description="Helical" evidence="1">
    <location>
        <begin position="64"/>
        <end position="89"/>
    </location>
</feature>
<keyword evidence="3" id="KW-1185">Reference proteome</keyword>
<evidence type="ECO:0000256" key="1">
    <source>
        <dbReference type="SAM" id="Phobius"/>
    </source>
</evidence>
<accession>A0AAV5VB97</accession>
<evidence type="ECO:0000313" key="2">
    <source>
        <dbReference type="EMBL" id="GMT16942.1"/>
    </source>
</evidence>
<keyword evidence="1" id="KW-1133">Transmembrane helix</keyword>
<evidence type="ECO:0000313" key="3">
    <source>
        <dbReference type="Proteomes" id="UP001432322"/>
    </source>
</evidence>